<sequence length="104" mass="11175">MRGQLSDADLDELVEQATVDAYGSEEQLTGLFTMLSEHLAVPFKTVILGVEATVEKVDLLPGSGIVAICARGGHRQAIGILDLSLPVPAPQGTKWIHAYRHWGP</sequence>
<name>A0A918B7S4_9ACTN</name>
<organism evidence="1 2">
    <name type="scientific">Streptomyces ruber</name>
    <dbReference type="NCBI Taxonomy" id="83378"/>
    <lineage>
        <taxon>Bacteria</taxon>
        <taxon>Bacillati</taxon>
        <taxon>Actinomycetota</taxon>
        <taxon>Actinomycetes</taxon>
        <taxon>Kitasatosporales</taxon>
        <taxon>Streptomycetaceae</taxon>
        <taxon>Streptomyces</taxon>
    </lineage>
</organism>
<reference evidence="1" key="1">
    <citation type="journal article" date="2014" name="Int. J. Syst. Evol. Microbiol.">
        <title>Complete genome sequence of Corynebacterium casei LMG S-19264T (=DSM 44701T), isolated from a smear-ripened cheese.</title>
        <authorList>
            <consortium name="US DOE Joint Genome Institute (JGI-PGF)"/>
            <person name="Walter F."/>
            <person name="Albersmeier A."/>
            <person name="Kalinowski J."/>
            <person name="Ruckert C."/>
        </authorList>
    </citation>
    <scope>NUCLEOTIDE SEQUENCE</scope>
    <source>
        <strain evidence="1">JCM 3131</strain>
    </source>
</reference>
<protein>
    <submittedName>
        <fullName evidence="1">Uncharacterized protein</fullName>
    </submittedName>
</protein>
<dbReference type="Proteomes" id="UP000620156">
    <property type="component" value="Unassembled WGS sequence"/>
</dbReference>
<evidence type="ECO:0000313" key="2">
    <source>
        <dbReference type="Proteomes" id="UP000620156"/>
    </source>
</evidence>
<evidence type="ECO:0000313" key="1">
    <source>
        <dbReference type="EMBL" id="GGQ41245.1"/>
    </source>
</evidence>
<dbReference type="RefSeq" id="WP_229820809.1">
    <property type="nucleotide sequence ID" value="NZ_BMQK01000001.1"/>
</dbReference>
<gene>
    <name evidence="1" type="ORF">GCM10010145_06860</name>
</gene>
<proteinExistence type="predicted"/>
<comment type="caution">
    <text evidence="1">The sequence shown here is derived from an EMBL/GenBank/DDBJ whole genome shotgun (WGS) entry which is preliminary data.</text>
</comment>
<dbReference type="EMBL" id="BMQK01000001">
    <property type="protein sequence ID" value="GGQ41245.1"/>
    <property type="molecule type" value="Genomic_DNA"/>
</dbReference>
<reference evidence="1" key="2">
    <citation type="submission" date="2020-09" db="EMBL/GenBank/DDBJ databases">
        <authorList>
            <person name="Sun Q."/>
            <person name="Ohkuma M."/>
        </authorList>
    </citation>
    <scope>NUCLEOTIDE SEQUENCE</scope>
    <source>
        <strain evidence="1">JCM 3131</strain>
    </source>
</reference>
<keyword evidence="2" id="KW-1185">Reference proteome</keyword>
<accession>A0A918B7S4</accession>
<dbReference type="AlphaFoldDB" id="A0A918B7S4"/>